<keyword evidence="12" id="KW-1185">Reference proteome</keyword>
<dbReference type="Gene3D" id="1.10.287.950">
    <property type="entry name" value="Methyl-accepting chemotaxis protein"/>
    <property type="match status" value="1"/>
</dbReference>
<feature type="transmembrane region" description="Helical" evidence="9">
    <location>
        <begin position="192"/>
        <end position="216"/>
    </location>
</feature>
<evidence type="ECO:0000256" key="1">
    <source>
        <dbReference type="ARBA" id="ARBA00004651"/>
    </source>
</evidence>
<dbReference type="InterPro" id="IPR004089">
    <property type="entry name" value="MCPsignal_dom"/>
</dbReference>
<evidence type="ECO:0000313" key="11">
    <source>
        <dbReference type="EMBL" id="QKJ65772.1"/>
    </source>
</evidence>
<protein>
    <submittedName>
        <fullName evidence="11">Cache domain-containing protein</fullName>
    </submittedName>
</protein>
<dbReference type="InterPro" id="IPR004090">
    <property type="entry name" value="Chemotax_Me-accpt_rcpt"/>
</dbReference>
<evidence type="ECO:0000313" key="12">
    <source>
        <dbReference type="Proteomes" id="UP000504844"/>
    </source>
</evidence>
<gene>
    <name evidence="11" type="ORF">HQN60_02975</name>
</gene>
<dbReference type="SMART" id="SM01049">
    <property type="entry name" value="Cache_2"/>
    <property type="match status" value="1"/>
</dbReference>
<keyword evidence="5 9" id="KW-0472">Membrane</keyword>
<evidence type="ECO:0000256" key="8">
    <source>
        <dbReference type="PROSITE-ProRule" id="PRU00284"/>
    </source>
</evidence>
<dbReference type="InterPro" id="IPR004010">
    <property type="entry name" value="Double_Cache_2"/>
</dbReference>
<evidence type="ECO:0000256" key="7">
    <source>
        <dbReference type="ARBA" id="ARBA00029447"/>
    </source>
</evidence>
<keyword evidence="4 9" id="KW-1133">Transmembrane helix</keyword>
<feature type="domain" description="Methyl-accepting transducer" evidence="10">
    <location>
        <begin position="273"/>
        <end position="509"/>
    </location>
</feature>
<organism evidence="11 12">
    <name type="scientific">Deefgea piscis</name>
    <dbReference type="NCBI Taxonomy" id="2739061"/>
    <lineage>
        <taxon>Bacteria</taxon>
        <taxon>Pseudomonadati</taxon>
        <taxon>Pseudomonadota</taxon>
        <taxon>Betaproteobacteria</taxon>
        <taxon>Neisseriales</taxon>
        <taxon>Chitinibacteraceae</taxon>
        <taxon>Deefgea</taxon>
    </lineage>
</organism>
<evidence type="ECO:0000256" key="9">
    <source>
        <dbReference type="SAM" id="Phobius"/>
    </source>
</evidence>
<dbReference type="PANTHER" id="PTHR32089:SF119">
    <property type="entry name" value="METHYL-ACCEPTING CHEMOTAXIS PROTEIN CTPL"/>
    <property type="match status" value="1"/>
</dbReference>
<dbReference type="GO" id="GO:0005886">
    <property type="term" value="C:plasma membrane"/>
    <property type="evidence" value="ECO:0007669"/>
    <property type="project" value="UniProtKB-SubCell"/>
</dbReference>
<accession>A0A6M8SKV2</accession>
<dbReference type="GO" id="GO:0004888">
    <property type="term" value="F:transmembrane signaling receptor activity"/>
    <property type="evidence" value="ECO:0007669"/>
    <property type="project" value="InterPro"/>
</dbReference>
<feature type="transmembrane region" description="Helical" evidence="9">
    <location>
        <begin position="12"/>
        <end position="33"/>
    </location>
</feature>
<dbReference type="FunFam" id="1.10.287.950:FF:000001">
    <property type="entry name" value="Methyl-accepting chemotaxis sensory transducer"/>
    <property type="match status" value="1"/>
</dbReference>
<dbReference type="EMBL" id="CP054143">
    <property type="protein sequence ID" value="QKJ65772.1"/>
    <property type="molecule type" value="Genomic_DNA"/>
</dbReference>
<dbReference type="RefSeq" id="WP_173532280.1">
    <property type="nucleotide sequence ID" value="NZ_CP054143.1"/>
</dbReference>
<evidence type="ECO:0000256" key="2">
    <source>
        <dbReference type="ARBA" id="ARBA00022475"/>
    </source>
</evidence>
<proteinExistence type="inferred from homology"/>
<evidence type="ECO:0000256" key="3">
    <source>
        <dbReference type="ARBA" id="ARBA00022692"/>
    </source>
</evidence>
<dbReference type="InterPro" id="IPR033480">
    <property type="entry name" value="sCache_2"/>
</dbReference>
<dbReference type="CDD" id="cd11386">
    <property type="entry name" value="MCP_signal"/>
    <property type="match status" value="1"/>
</dbReference>
<keyword evidence="6 8" id="KW-0807">Transducer</keyword>
<dbReference type="SUPFAM" id="SSF58104">
    <property type="entry name" value="Methyl-accepting chemotaxis protein (MCP) signaling domain"/>
    <property type="match status" value="1"/>
</dbReference>
<sequence length="545" mass="58921">MARATPFSLRARLVFAAAITVITVILLVCMMLLQLRGEMLDDRKDKVRNLAESAQTIVAHYEALSRQGKMDQASAKAAALLAVKAIRYDGQEYFWINDTTPTMLMHPLKPELDGKNLSNTKDPNGKALFVEMANVVRSQGAGFVEYQWPKAGSDAPVDKISYVTSFQPWGWVIGTGIYLDDIHEHFMSVLQILLPVCFISLMLIGYVLWALGAYLFRLLGGEPQVAVDLARNVAQGQLQQTIHCDPRDQSSLIAAMRDMQQALRSVIGEVHASAAQIDNAANHLGQNSSDVALRAQQQSESAASMAAAVEEMSVSIDHVTANTDEASELARQAGQQSTRGAQVIHSATSEVHKIANLVKDSSSKIEELGRQSQEISSIVSTIKDIADQTNLLALNAAIEAARAGEQGRGFAVVADEVRKLAERTSQSTVEIAKMVGQIQSGTRQAITQMESGVEQANTGVAFANEAGVAIDEIRQGAEQVRDVVDSISSAIREQSVATTEIARSVEQIAQMAEASALDVQSNAHAAKDLQNLSNRLSQAVQQFKL</sequence>
<reference evidence="11 12" key="1">
    <citation type="submission" date="2020-05" db="EMBL/GenBank/DDBJ databases">
        <title>Complete genome sequence of Deefgea sp. D17.</title>
        <authorList>
            <person name="Bae J.-W."/>
            <person name="Han J.E."/>
        </authorList>
    </citation>
    <scope>NUCLEOTIDE SEQUENCE [LARGE SCALE GENOMIC DNA]</scope>
    <source>
        <strain evidence="11 12">D17</strain>
    </source>
</reference>
<dbReference type="PANTHER" id="PTHR32089">
    <property type="entry name" value="METHYL-ACCEPTING CHEMOTAXIS PROTEIN MCPB"/>
    <property type="match status" value="1"/>
</dbReference>
<comment type="similarity">
    <text evidence="7">Belongs to the methyl-accepting chemotaxis (MCP) protein family.</text>
</comment>
<dbReference type="GO" id="GO:0007165">
    <property type="term" value="P:signal transduction"/>
    <property type="evidence" value="ECO:0007669"/>
    <property type="project" value="UniProtKB-KW"/>
</dbReference>
<dbReference type="PROSITE" id="PS50111">
    <property type="entry name" value="CHEMOTAXIS_TRANSDUC_2"/>
    <property type="match status" value="1"/>
</dbReference>
<keyword evidence="2" id="KW-1003">Cell membrane</keyword>
<comment type="subcellular location">
    <subcellularLocation>
        <location evidence="1">Cell membrane</location>
        <topology evidence="1">Multi-pass membrane protein</topology>
    </subcellularLocation>
</comment>
<evidence type="ECO:0000256" key="5">
    <source>
        <dbReference type="ARBA" id="ARBA00023136"/>
    </source>
</evidence>
<dbReference type="Proteomes" id="UP000504844">
    <property type="component" value="Chromosome"/>
</dbReference>
<dbReference type="Pfam" id="PF00015">
    <property type="entry name" value="MCPsignal"/>
    <property type="match status" value="1"/>
</dbReference>
<dbReference type="GO" id="GO:0006935">
    <property type="term" value="P:chemotaxis"/>
    <property type="evidence" value="ECO:0007669"/>
    <property type="project" value="InterPro"/>
</dbReference>
<dbReference type="Gene3D" id="3.30.450.20">
    <property type="entry name" value="PAS domain"/>
    <property type="match status" value="1"/>
</dbReference>
<evidence type="ECO:0000256" key="6">
    <source>
        <dbReference type="ARBA" id="ARBA00023224"/>
    </source>
</evidence>
<dbReference type="AlphaFoldDB" id="A0A6M8SKV2"/>
<dbReference type="KEGG" id="dee:HQN60_02975"/>
<dbReference type="SMART" id="SM00283">
    <property type="entry name" value="MA"/>
    <property type="match status" value="1"/>
</dbReference>
<name>A0A6M8SKV2_9NEIS</name>
<dbReference type="Pfam" id="PF08269">
    <property type="entry name" value="dCache_2"/>
    <property type="match status" value="1"/>
</dbReference>
<evidence type="ECO:0000256" key="4">
    <source>
        <dbReference type="ARBA" id="ARBA00022989"/>
    </source>
</evidence>
<keyword evidence="3 9" id="KW-0812">Transmembrane</keyword>
<dbReference type="PRINTS" id="PR00260">
    <property type="entry name" value="CHEMTRNSDUCR"/>
</dbReference>
<evidence type="ECO:0000259" key="10">
    <source>
        <dbReference type="PROSITE" id="PS50111"/>
    </source>
</evidence>